<keyword evidence="3" id="KW-1185">Reference proteome</keyword>
<comment type="caution">
    <text evidence="2">The sequence shown here is derived from an EMBL/GenBank/DDBJ whole genome shotgun (WGS) entry which is preliminary data.</text>
</comment>
<evidence type="ECO:0000259" key="1">
    <source>
        <dbReference type="PROSITE" id="PS50164"/>
    </source>
</evidence>
<dbReference type="EMBL" id="JXJW01000030">
    <property type="protein sequence ID" value="PCS04645.1"/>
    <property type="molecule type" value="Genomic_DNA"/>
</dbReference>
<sequence length="294" mass="33459">MYMRSHIISGDGWCQTLKQIFIFSDSQKDSISYFEREPAILVSMNRSDLPYLKQQDFSEFPAVYVLIGGNKRYVGQAAGQTISQRLSQHFSKEDKGWVESVLFFARSDGKMSKADTDYLEKRLIQDFKEKSEYDLTNSTVGNTSYIDKLQKAKSNQLYETVFEIIDEIANIDLFGTSEDTNLSSSIISNSGLFEIEYDGHQVKNSSARGLLIDFVKAIIASGDYTDKIEEMIVDDEPTAGVILGRKLSTYNGRPNSAQVADGIWVYTNFSRKDTKRKIEKFANQLGFKYSIKWK</sequence>
<evidence type="ECO:0000313" key="2">
    <source>
        <dbReference type="EMBL" id="PCS04645.1"/>
    </source>
</evidence>
<reference evidence="2 3" key="1">
    <citation type="submission" date="2014-12" db="EMBL/GenBank/DDBJ databases">
        <title>Draft genome sequences of 10 type strains of Lactococcus.</title>
        <authorList>
            <person name="Sun Z."/>
            <person name="Zhong Z."/>
            <person name="Liu W."/>
            <person name="Zhang W."/>
            <person name="Zhang H."/>
        </authorList>
    </citation>
    <scope>NUCLEOTIDE SEQUENCE [LARGE SCALE GENOMIC DNA]</scope>
    <source>
        <strain evidence="2 3">DSM 6634</strain>
    </source>
</reference>
<name>A0A2A5RUK6_9LACT</name>
<protein>
    <recommendedName>
        <fullName evidence="1">GIY-YIG domain-containing protein</fullName>
    </recommendedName>
</protein>
<dbReference type="Proteomes" id="UP000218282">
    <property type="component" value="Unassembled WGS sequence"/>
</dbReference>
<organism evidence="2 3">
    <name type="scientific">Pseudolactococcus piscium</name>
    <dbReference type="NCBI Taxonomy" id="1364"/>
    <lineage>
        <taxon>Bacteria</taxon>
        <taxon>Bacillati</taxon>
        <taxon>Bacillota</taxon>
        <taxon>Bacilli</taxon>
        <taxon>Lactobacillales</taxon>
        <taxon>Streptococcaceae</taxon>
        <taxon>Pseudolactococcus</taxon>
    </lineage>
</organism>
<gene>
    <name evidence="2" type="ORF">RU86_GL001604</name>
</gene>
<proteinExistence type="predicted"/>
<dbReference type="AlphaFoldDB" id="A0A2A5RUK6"/>
<evidence type="ECO:0000313" key="3">
    <source>
        <dbReference type="Proteomes" id="UP000218282"/>
    </source>
</evidence>
<dbReference type="PROSITE" id="PS50164">
    <property type="entry name" value="GIY_YIG"/>
    <property type="match status" value="1"/>
</dbReference>
<feature type="domain" description="GIY-YIG" evidence="1">
    <location>
        <begin position="59"/>
        <end position="135"/>
    </location>
</feature>
<accession>A0A2A5RUK6</accession>
<dbReference type="CDD" id="cd10447">
    <property type="entry name" value="GIY-YIG_unchar_2"/>
    <property type="match status" value="1"/>
</dbReference>
<dbReference type="InterPro" id="IPR000305">
    <property type="entry name" value="GIY-YIG_endonuc"/>
</dbReference>